<feature type="binding site" evidence="12">
    <location>
        <position position="100"/>
    </location>
    <ligand>
        <name>K(+)</name>
        <dbReference type="ChEBI" id="CHEBI:29103"/>
    </ligand>
</feature>
<feature type="binding site" evidence="12">
    <location>
        <position position="305"/>
    </location>
    <ligand>
        <name>K(+)</name>
        <dbReference type="ChEBI" id="CHEBI:29103"/>
    </ligand>
</feature>
<evidence type="ECO:0000256" key="1">
    <source>
        <dbReference type="ARBA" id="ARBA00004429"/>
    </source>
</evidence>
<evidence type="ECO:0000256" key="5">
    <source>
        <dbReference type="ARBA" id="ARBA00022519"/>
    </source>
</evidence>
<evidence type="ECO:0000313" key="14">
    <source>
        <dbReference type="EMBL" id="AEV31592.1"/>
    </source>
</evidence>
<protein>
    <submittedName>
        <fullName evidence="14">Trk-type K+ transport system, membrane component</fullName>
    </submittedName>
</protein>
<feature type="transmembrane region" description="Helical" evidence="13">
    <location>
        <begin position="225"/>
        <end position="249"/>
    </location>
</feature>
<dbReference type="PIRSF" id="PIRSF006247">
    <property type="entry name" value="TrkH"/>
    <property type="match status" value="1"/>
</dbReference>
<feature type="transmembrane region" description="Helical" evidence="13">
    <location>
        <begin position="318"/>
        <end position="340"/>
    </location>
</feature>
<feature type="binding site" evidence="12">
    <location>
        <position position="304"/>
    </location>
    <ligand>
        <name>K(+)</name>
        <dbReference type="ChEBI" id="CHEBI:29103"/>
    </ligand>
</feature>
<keyword evidence="3" id="KW-0813">Transport</keyword>
<keyword evidence="15" id="KW-1185">Reference proteome</keyword>
<name>G8R0D2_OWEHD</name>
<evidence type="ECO:0000256" key="9">
    <source>
        <dbReference type="ARBA" id="ARBA00022989"/>
    </source>
</evidence>
<keyword evidence="10" id="KW-0406">Ion transport</keyword>
<evidence type="ECO:0000256" key="12">
    <source>
        <dbReference type="PIRSR" id="PIRSR006247-1"/>
    </source>
</evidence>
<dbReference type="KEGG" id="oho:Oweho_0576"/>
<feature type="transmembrane region" description="Helical" evidence="13">
    <location>
        <begin position="261"/>
        <end position="282"/>
    </location>
</feature>
<dbReference type="STRING" id="926562.Oweho_0576"/>
<dbReference type="HOGENOM" id="CLU_030708_0_2_10"/>
<comment type="subcellular location">
    <subcellularLocation>
        <location evidence="1">Cell inner membrane</location>
        <topology evidence="1">Multi-pass membrane protein</topology>
    </subcellularLocation>
</comment>
<dbReference type="InterPro" id="IPR003445">
    <property type="entry name" value="Cat_transpt"/>
</dbReference>
<feature type="transmembrane region" description="Helical" evidence="13">
    <location>
        <begin position="125"/>
        <end position="152"/>
    </location>
</feature>
<comment type="similarity">
    <text evidence="2">Belongs to the TrkH potassium transport family.</text>
</comment>
<dbReference type="AlphaFoldDB" id="G8R0D2"/>
<keyword evidence="12" id="KW-0479">Metal-binding</keyword>
<feature type="transmembrane region" description="Helical" evidence="13">
    <location>
        <begin position="59"/>
        <end position="84"/>
    </location>
</feature>
<dbReference type="GO" id="GO:0015379">
    <property type="term" value="F:potassium:chloride symporter activity"/>
    <property type="evidence" value="ECO:0007669"/>
    <property type="project" value="InterPro"/>
</dbReference>
<dbReference type="Pfam" id="PF02386">
    <property type="entry name" value="TrkH"/>
    <property type="match status" value="2"/>
</dbReference>
<dbReference type="GO" id="GO:0005886">
    <property type="term" value="C:plasma membrane"/>
    <property type="evidence" value="ECO:0007669"/>
    <property type="project" value="UniProtKB-SubCell"/>
</dbReference>
<keyword evidence="8 12" id="KW-0630">Potassium</keyword>
<evidence type="ECO:0000256" key="6">
    <source>
        <dbReference type="ARBA" id="ARBA00022538"/>
    </source>
</evidence>
<evidence type="ECO:0000256" key="2">
    <source>
        <dbReference type="ARBA" id="ARBA00009137"/>
    </source>
</evidence>
<evidence type="ECO:0000256" key="8">
    <source>
        <dbReference type="ARBA" id="ARBA00022958"/>
    </source>
</evidence>
<feature type="transmembrane region" description="Helical" evidence="13">
    <location>
        <begin position="29"/>
        <end position="47"/>
    </location>
</feature>
<dbReference type="Proteomes" id="UP000005631">
    <property type="component" value="Chromosome"/>
</dbReference>
<dbReference type="PANTHER" id="PTHR32024:SF2">
    <property type="entry name" value="TRK SYSTEM POTASSIUM UPTAKE PROTEIN TRKG-RELATED"/>
    <property type="match status" value="1"/>
</dbReference>
<feature type="binding site" evidence="12">
    <location>
        <position position="209"/>
    </location>
    <ligand>
        <name>K(+)</name>
        <dbReference type="ChEBI" id="CHEBI:29103"/>
    </ligand>
</feature>
<feature type="transmembrane region" description="Helical" evidence="13">
    <location>
        <begin position="444"/>
        <end position="469"/>
    </location>
</feature>
<dbReference type="InterPro" id="IPR004772">
    <property type="entry name" value="TrkH"/>
</dbReference>
<keyword evidence="4" id="KW-1003">Cell membrane</keyword>
<evidence type="ECO:0000313" key="15">
    <source>
        <dbReference type="Proteomes" id="UP000005631"/>
    </source>
</evidence>
<feature type="binding site" evidence="12">
    <location>
        <position position="101"/>
    </location>
    <ligand>
        <name>K(+)</name>
        <dbReference type="ChEBI" id="CHEBI:29103"/>
    </ligand>
</feature>
<keyword evidence="5" id="KW-0997">Cell inner membrane</keyword>
<keyword evidence="6" id="KW-0633">Potassium transport</keyword>
<keyword evidence="9 13" id="KW-1133">Transmembrane helix</keyword>
<evidence type="ECO:0000256" key="13">
    <source>
        <dbReference type="SAM" id="Phobius"/>
    </source>
</evidence>
<organism evidence="14 15">
    <name type="scientific">Owenweeksia hongkongensis (strain DSM 17368 / CIP 108786 / JCM 12287 / NRRL B-23963 / UST20020801)</name>
    <dbReference type="NCBI Taxonomy" id="926562"/>
    <lineage>
        <taxon>Bacteria</taxon>
        <taxon>Pseudomonadati</taxon>
        <taxon>Bacteroidota</taxon>
        <taxon>Flavobacteriia</taxon>
        <taxon>Flavobacteriales</taxon>
        <taxon>Owenweeksiaceae</taxon>
        <taxon>Owenweeksia</taxon>
    </lineage>
</organism>
<evidence type="ECO:0000256" key="7">
    <source>
        <dbReference type="ARBA" id="ARBA00022692"/>
    </source>
</evidence>
<keyword evidence="7 13" id="KW-0812">Transmembrane</keyword>
<reference evidence="14 15" key="1">
    <citation type="journal article" date="2012" name="Stand. Genomic Sci.">
        <title>Genome sequence of the orange-pigmented seawater bacterium Owenweeksia hongkongensis type strain (UST20020801(T)).</title>
        <authorList>
            <person name="Riedel T."/>
            <person name="Held B."/>
            <person name="Nolan M."/>
            <person name="Lucas S."/>
            <person name="Lapidus A."/>
            <person name="Tice H."/>
            <person name="Del Rio T.G."/>
            <person name="Cheng J.F."/>
            <person name="Han C."/>
            <person name="Tapia R."/>
            <person name="Goodwin L.A."/>
            <person name="Pitluck S."/>
            <person name="Liolios K."/>
            <person name="Mavromatis K."/>
            <person name="Pagani I."/>
            <person name="Ivanova N."/>
            <person name="Mikhailova N."/>
            <person name="Pati A."/>
            <person name="Chen A."/>
            <person name="Palaniappan K."/>
            <person name="Rohde M."/>
            <person name="Tindall B.J."/>
            <person name="Detter J.C."/>
            <person name="Goker M."/>
            <person name="Woyke T."/>
            <person name="Bristow J."/>
            <person name="Eisen J.A."/>
            <person name="Markowitz V."/>
            <person name="Hugenholtz P."/>
            <person name="Klenk H.P."/>
            <person name="Kyrpides N.C."/>
        </authorList>
    </citation>
    <scope>NUCLEOTIDE SEQUENCE</scope>
    <source>
        <strain evidence="15">DSM 17368 / JCM 12287 / NRRL B-23963</strain>
    </source>
</reference>
<sequence length="472" mass="51742">MGTLLILVSGMMAISIFVALYYHEAWLNLLIASSVTAAAGIALRLMRDDKNRDVRKRDGFLIVSMGWLLMSLFGSLPFVIGGAIPDFVDAFFETVSGFTTTGATILTDIEAMPKALLFWRSMTHWLGGMGIIVLTIAILPLLGVGGMQLFVAESPGVTPDKMHPRITETAKRLWIIYFALTAIEAVMLWIAGMGLFDAVNHAMATMATGGFSTKNASIAFYDSPAIHYIITLFMFLAGVNFTMLYFGFTGKVGRIFKNEEFRVYALNMLIMSIIVSFGLAVYGDYGVEEAIRSGFFQVASIITTTGFITDNYLLWPNFLIMIIFVLFFSGGSTGSTSGGLKTMRVIVMIKNSLLELRRQIHPTAVIPVRFNGKAVPQNITNTIAAFVLIYLIIFFGGTLVMSMIGLDFMSAVGSVAASLGNIGPGLGSVGPVDNFAHIVPEGKLFLSFLMLMGRLELFTILILFMPYFWRNR</sequence>
<dbReference type="PATRIC" id="fig|926562.3.peg.590"/>
<feature type="binding site" evidence="12">
    <location>
        <position position="421"/>
    </location>
    <ligand>
        <name>K(+)</name>
        <dbReference type="ChEBI" id="CHEBI:29103"/>
    </ligand>
</feature>
<dbReference type="EMBL" id="CP003156">
    <property type="protein sequence ID" value="AEV31592.1"/>
    <property type="molecule type" value="Genomic_DNA"/>
</dbReference>
<evidence type="ECO:0000256" key="4">
    <source>
        <dbReference type="ARBA" id="ARBA00022475"/>
    </source>
</evidence>
<evidence type="ECO:0000256" key="11">
    <source>
        <dbReference type="ARBA" id="ARBA00023136"/>
    </source>
</evidence>
<feature type="transmembrane region" description="Helical" evidence="13">
    <location>
        <begin position="5"/>
        <end position="23"/>
    </location>
</feature>
<accession>G8R0D2</accession>
<keyword evidence="11 13" id="KW-0472">Membrane</keyword>
<proteinExistence type="inferred from homology"/>
<gene>
    <name evidence="14" type="ordered locus">Oweho_0576</name>
</gene>
<dbReference type="GO" id="GO:0046872">
    <property type="term" value="F:metal ion binding"/>
    <property type="evidence" value="ECO:0007669"/>
    <property type="project" value="UniProtKB-KW"/>
</dbReference>
<evidence type="ECO:0000256" key="10">
    <source>
        <dbReference type="ARBA" id="ARBA00023065"/>
    </source>
</evidence>
<dbReference type="PANTHER" id="PTHR32024">
    <property type="entry name" value="TRK SYSTEM POTASSIUM UPTAKE PROTEIN TRKG-RELATED"/>
    <property type="match status" value="1"/>
</dbReference>
<evidence type="ECO:0000256" key="3">
    <source>
        <dbReference type="ARBA" id="ARBA00022448"/>
    </source>
</evidence>
<dbReference type="eggNOG" id="COG0168">
    <property type="taxonomic scope" value="Bacteria"/>
</dbReference>
<feature type="transmembrane region" description="Helical" evidence="13">
    <location>
        <begin position="173"/>
        <end position="196"/>
    </location>
</feature>
<feature type="transmembrane region" description="Helical" evidence="13">
    <location>
        <begin position="383"/>
        <end position="404"/>
    </location>
</feature>